<dbReference type="AlphaFoldDB" id="A0A166E4K5"/>
<dbReference type="InterPro" id="IPR011033">
    <property type="entry name" value="PRC_barrel-like_sf"/>
</dbReference>
<dbReference type="SUPFAM" id="SSF50346">
    <property type="entry name" value="PRC-barrel domain"/>
    <property type="match status" value="1"/>
</dbReference>
<accession>A0A166E4K5</accession>
<protein>
    <submittedName>
        <fullName evidence="2">PRC-barrel domain protein</fullName>
    </submittedName>
</protein>
<keyword evidence="3" id="KW-1185">Reference proteome</keyword>
<gene>
    <name evidence="2" type="ORF">MBCUT_09500</name>
</gene>
<sequence>MKISDLIGKDVVDGEGKSVGTVNDVDINTSNGHINKVDIVLEQALFPHKEEIVNFDQINDISYEVLLDKVIDVG</sequence>
<name>A0A166E4K5_9EURY</name>
<organism evidence="2 3">
    <name type="scientific">Methanobrevibacter cuticularis</name>
    <dbReference type="NCBI Taxonomy" id="47311"/>
    <lineage>
        <taxon>Archaea</taxon>
        <taxon>Methanobacteriati</taxon>
        <taxon>Methanobacteriota</taxon>
        <taxon>Methanomada group</taxon>
        <taxon>Methanobacteria</taxon>
        <taxon>Methanobacteriales</taxon>
        <taxon>Methanobacteriaceae</taxon>
        <taxon>Methanobrevibacter</taxon>
    </lineage>
</organism>
<dbReference type="RefSeq" id="WP_067259518.1">
    <property type="nucleotide sequence ID" value="NZ_LWMW01000096.1"/>
</dbReference>
<dbReference type="PATRIC" id="fig|47311.3.peg.1050"/>
<dbReference type="Gene3D" id="2.30.30.240">
    <property type="entry name" value="PRC-barrel domain"/>
    <property type="match status" value="1"/>
</dbReference>
<evidence type="ECO:0000313" key="2">
    <source>
        <dbReference type="EMBL" id="KZX16272.1"/>
    </source>
</evidence>
<proteinExistence type="predicted"/>
<comment type="caution">
    <text evidence="2">The sequence shown here is derived from an EMBL/GenBank/DDBJ whole genome shotgun (WGS) entry which is preliminary data.</text>
</comment>
<dbReference type="EMBL" id="LWMW01000096">
    <property type="protein sequence ID" value="KZX16272.1"/>
    <property type="molecule type" value="Genomic_DNA"/>
</dbReference>
<dbReference type="Proteomes" id="UP000077275">
    <property type="component" value="Unassembled WGS sequence"/>
</dbReference>
<evidence type="ECO:0000259" key="1">
    <source>
        <dbReference type="Pfam" id="PF05239"/>
    </source>
</evidence>
<feature type="domain" description="PRC-barrel" evidence="1">
    <location>
        <begin position="2"/>
        <end position="62"/>
    </location>
</feature>
<reference evidence="2 3" key="1">
    <citation type="submission" date="2016-04" db="EMBL/GenBank/DDBJ databases">
        <title>Genome sequence of Methanobrevibacter cuticularis DSM 11139.</title>
        <authorList>
            <person name="Poehlein A."/>
            <person name="Seedorf H."/>
            <person name="Daniel R."/>
        </authorList>
    </citation>
    <scope>NUCLEOTIDE SEQUENCE [LARGE SCALE GENOMIC DNA]</scope>
    <source>
        <strain evidence="2 3">DSM 11139</strain>
    </source>
</reference>
<dbReference type="Pfam" id="PF05239">
    <property type="entry name" value="PRC"/>
    <property type="match status" value="1"/>
</dbReference>
<dbReference type="InterPro" id="IPR027275">
    <property type="entry name" value="PRC-brl_dom"/>
</dbReference>
<dbReference type="OrthoDB" id="77776at2157"/>
<evidence type="ECO:0000313" key="3">
    <source>
        <dbReference type="Proteomes" id="UP000077275"/>
    </source>
</evidence>